<dbReference type="Proteomes" id="UP000093355">
    <property type="component" value="Unassembled WGS sequence"/>
</dbReference>
<dbReference type="SUPFAM" id="SSF63380">
    <property type="entry name" value="Riboflavin synthase domain-like"/>
    <property type="match status" value="1"/>
</dbReference>
<dbReference type="Gene3D" id="3.40.50.80">
    <property type="entry name" value="Nucleotide-binding domain of ferredoxin-NADP reductase (FNR) module"/>
    <property type="match status" value="1"/>
</dbReference>
<dbReference type="GO" id="GO:0016491">
    <property type="term" value="F:oxidoreductase activity"/>
    <property type="evidence" value="ECO:0007669"/>
    <property type="project" value="InterPro"/>
</dbReference>
<dbReference type="InterPro" id="IPR039261">
    <property type="entry name" value="FNR_nucleotide-bd"/>
</dbReference>
<dbReference type="InterPro" id="IPR017938">
    <property type="entry name" value="Riboflavin_synthase-like_b-brl"/>
</dbReference>
<dbReference type="CDD" id="cd06193">
    <property type="entry name" value="siderophore_interacting"/>
    <property type="match status" value="1"/>
</dbReference>
<dbReference type="Gene3D" id="2.40.30.10">
    <property type="entry name" value="Translation factors"/>
    <property type="match status" value="1"/>
</dbReference>
<dbReference type="InterPro" id="IPR007037">
    <property type="entry name" value="SIP_rossman_dom"/>
</dbReference>
<dbReference type="InterPro" id="IPR017927">
    <property type="entry name" value="FAD-bd_FR_type"/>
</dbReference>
<accession>A0A1B9NFC2</accession>
<dbReference type="PANTHER" id="PTHR30157:SF0">
    <property type="entry name" value="NADPH-DEPENDENT FERRIC-CHELATE REDUCTASE"/>
    <property type="match status" value="1"/>
</dbReference>
<evidence type="ECO:0000313" key="2">
    <source>
        <dbReference type="Proteomes" id="UP000093355"/>
    </source>
</evidence>
<organism evidence="1 2">
    <name type="scientific">Microbacterium sediminis</name>
    <dbReference type="NCBI Taxonomy" id="904291"/>
    <lineage>
        <taxon>Bacteria</taxon>
        <taxon>Bacillati</taxon>
        <taxon>Actinomycetota</taxon>
        <taxon>Actinomycetes</taxon>
        <taxon>Micrococcales</taxon>
        <taxon>Microbacteriaceae</taxon>
        <taxon>Microbacterium</taxon>
    </lineage>
</organism>
<dbReference type="PANTHER" id="PTHR30157">
    <property type="entry name" value="FERRIC REDUCTASE, NADPH-DEPENDENT"/>
    <property type="match status" value="1"/>
</dbReference>
<name>A0A1B9NFC2_9MICO</name>
<dbReference type="Pfam" id="PF04954">
    <property type="entry name" value="SIP"/>
    <property type="match status" value="1"/>
</dbReference>
<dbReference type="EMBL" id="LXMD01000013">
    <property type="protein sequence ID" value="OCG75280.1"/>
    <property type="molecule type" value="Genomic_DNA"/>
</dbReference>
<dbReference type="OrthoDB" id="3291337at2"/>
<dbReference type="AlphaFoldDB" id="A0A1B9NFC2"/>
<gene>
    <name evidence="1" type="ORF">A7J15_02445</name>
</gene>
<proteinExistence type="predicted"/>
<dbReference type="RefSeq" id="WP_067023785.1">
    <property type="nucleotide sequence ID" value="NZ_CP038256.1"/>
</dbReference>
<dbReference type="InterPro" id="IPR039374">
    <property type="entry name" value="SIP_fam"/>
</dbReference>
<protein>
    <submittedName>
        <fullName evidence="1">NADPH-dependent ferric siderophore reductase</fullName>
    </submittedName>
</protein>
<evidence type="ECO:0000313" key="1">
    <source>
        <dbReference type="EMBL" id="OCG75280.1"/>
    </source>
</evidence>
<sequence>MSTPTITDTRPSRFFRGRVTRIQDLTPSFRRFTFTSDDMHEYGDPGYDQRIKVVFPTDAAPLETMPTGEDWYLQWRELPAGQRHPFRTYTTRAVRPEAREVDIDMVAHGVQGPASAWIERAVVGDEVLIYSPTIHHEGVSLGVDFVPPARTGDYLLVGDETAAPAIAVILEQLPREATGIVVLEVPDERDCAYLPQHPGFRVYAAGRGSAPRHDHLIRVVEAHAGLLCPDGRGGEVEEIDIDRDMLWEVPRTAKGGAALKSAPLYAWIAGEAAAVKQLRRHLVQQVGVDRRAVAFMGYWRLGRAENE</sequence>
<dbReference type="STRING" id="904291.A7J15_02445"/>
<comment type="caution">
    <text evidence="1">The sequence shown here is derived from an EMBL/GenBank/DDBJ whole genome shotgun (WGS) entry which is preliminary data.</text>
</comment>
<dbReference type="PROSITE" id="PS51384">
    <property type="entry name" value="FAD_FR"/>
    <property type="match status" value="1"/>
</dbReference>
<dbReference type="InterPro" id="IPR013113">
    <property type="entry name" value="SIP_FAD-bd"/>
</dbReference>
<dbReference type="Pfam" id="PF08021">
    <property type="entry name" value="FAD_binding_9"/>
    <property type="match status" value="1"/>
</dbReference>
<reference evidence="1 2" key="1">
    <citation type="submission" date="2016-05" db="EMBL/GenBank/DDBJ databases">
        <authorList>
            <person name="Lavstsen T."/>
            <person name="Jespersen J.S."/>
        </authorList>
    </citation>
    <scope>NUCLEOTIDE SEQUENCE [LARGE SCALE GENOMIC DNA]</scope>
    <source>
        <strain evidence="1 2">YLB-01</strain>
    </source>
</reference>
<keyword evidence="2" id="KW-1185">Reference proteome</keyword>